<dbReference type="EMBL" id="CAJOBJ010175034">
    <property type="protein sequence ID" value="CAF4897425.1"/>
    <property type="molecule type" value="Genomic_DNA"/>
</dbReference>
<evidence type="ECO:0000313" key="2">
    <source>
        <dbReference type="EMBL" id="CAF4824099.1"/>
    </source>
</evidence>
<sequence length="49" mass="5296">PLSTIKNVEPTTAVEQQESAVTTKEDENLSSTDIETMPTDETEVQSVAT</sequence>
<accession>A0A8S3BGT2</accession>
<reference evidence="2" key="1">
    <citation type="submission" date="2021-02" db="EMBL/GenBank/DDBJ databases">
        <authorList>
            <person name="Nowell W R."/>
        </authorList>
    </citation>
    <scope>NUCLEOTIDE SEQUENCE</scope>
</reference>
<evidence type="ECO:0000256" key="1">
    <source>
        <dbReference type="SAM" id="MobiDB-lite"/>
    </source>
</evidence>
<dbReference type="EMBL" id="CAJOBH010145404">
    <property type="protein sequence ID" value="CAF4824099.1"/>
    <property type="molecule type" value="Genomic_DNA"/>
</dbReference>
<gene>
    <name evidence="2" type="ORF">BYL167_LOCUS49120</name>
    <name evidence="3" type="ORF">GIL414_LOCUS51653</name>
</gene>
<proteinExistence type="predicted"/>
<protein>
    <submittedName>
        <fullName evidence="2">Uncharacterized protein</fullName>
    </submittedName>
</protein>
<feature type="non-terminal residue" evidence="2">
    <location>
        <position position="1"/>
    </location>
</feature>
<feature type="compositionally biased region" description="Polar residues" evidence="1">
    <location>
        <begin position="1"/>
        <end position="22"/>
    </location>
</feature>
<comment type="caution">
    <text evidence="2">The sequence shown here is derived from an EMBL/GenBank/DDBJ whole genome shotgun (WGS) entry which is preliminary data.</text>
</comment>
<evidence type="ECO:0000313" key="4">
    <source>
        <dbReference type="Proteomes" id="UP000681967"/>
    </source>
</evidence>
<organism evidence="2 4">
    <name type="scientific">Rotaria magnacalcarata</name>
    <dbReference type="NCBI Taxonomy" id="392030"/>
    <lineage>
        <taxon>Eukaryota</taxon>
        <taxon>Metazoa</taxon>
        <taxon>Spiralia</taxon>
        <taxon>Gnathifera</taxon>
        <taxon>Rotifera</taxon>
        <taxon>Eurotatoria</taxon>
        <taxon>Bdelloidea</taxon>
        <taxon>Philodinida</taxon>
        <taxon>Philodinidae</taxon>
        <taxon>Rotaria</taxon>
    </lineage>
</organism>
<feature type="region of interest" description="Disordered" evidence="1">
    <location>
        <begin position="1"/>
        <end position="49"/>
    </location>
</feature>
<dbReference type="Proteomes" id="UP000681967">
    <property type="component" value="Unassembled WGS sequence"/>
</dbReference>
<dbReference type="Proteomes" id="UP000681720">
    <property type="component" value="Unassembled WGS sequence"/>
</dbReference>
<feature type="non-terminal residue" evidence="2">
    <location>
        <position position="49"/>
    </location>
</feature>
<dbReference type="AlphaFoldDB" id="A0A8S3BGT2"/>
<name>A0A8S3BGT2_9BILA</name>
<evidence type="ECO:0000313" key="3">
    <source>
        <dbReference type="EMBL" id="CAF4897425.1"/>
    </source>
</evidence>